<feature type="coiled-coil region" evidence="5">
    <location>
        <begin position="181"/>
        <end position="208"/>
    </location>
</feature>
<dbReference type="AlphaFoldDB" id="A0A1C0ARK5"/>
<evidence type="ECO:0000256" key="7">
    <source>
        <dbReference type="SAM" id="Phobius"/>
    </source>
</evidence>
<accession>A0A1C0ARK5</accession>
<comment type="subcellular location">
    <subcellularLocation>
        <location evidence="1">Membrane</location>
        <topology evidence="1">Multi-pass membrane protein</topology>
    </subcellularLocation>
</comment>
<evidence type="ECO:0008006" key="10">
    <source>
        <dbReference type="Google" id="ProtNLM"/>
    </source>
</evidence>
<protein>
    <recommendedName>
        <fullName evidence="10">DoxX family protein</fullName>
    </recommendedName>
</protein>
<organism evidence="8 9">
    <name type="scientific">Tessaracoccus lapidicaptus</name>
    <dbReference type="NCBI Taxonomy" id="1427523"/>
    <lineage>
        <taxon>Bacteria</taxon>
        <taxon>Bacillati</taxon>
        <taxon>Actinomycetota</taxon>
        <taxon>Actinomycetes</taxon>
        <taxon>Propionibacteriales</taxon>
        <taxon>Propionibacteriaceae</taxon>
        <taxon>Tessaracoccus</taxon>
    </lineage>
</organism>
<dbReference type="GO" id="GO:0016020">
    <property type="term" value="C:membrane"/>
    <property type="evidence" value="ECO:0007669"/>
    <property type="project" value="UniProtKB-SubCell"/>
</dbReference>
<feature type="transmembrane region" description="Helical" evidence="7">
    <location>
        <begin position="340"/>
        <end position="358"/>
    </location>
</feature>
<feature type="transmembrane region" description="Helical" evidence="7">
    <location>
        <begin position="237"/>
        <end position="258"/>
    </location>
</feature>
<keyword evidence="9" id="KW-1185">Reference proteome</keyword>
<evidence type="ECO:0000256" key="4">
    <source>
        <dbReference type="ARBA" id="ARBA00023136"/>
    </source>
</evidence>
<evidence type="ECO:0000256" key="1">
    <source>
        <dbReference type="ARBA" id="ARBA00004141"/>
    </source>
</evidence>
<name>A0A1C0ARK5_9ACTN</name>
<feature type="compositionally biased region" description="Acidic residues" evidence="6">
    <location>
        <begin position="53"/>
        <end position="62"/>
    </location>
</feature>
<feature type="compositionally biased region" description="Polar residues" evidence="6">
    <location>
        <begin position="1"/>
        <end position="11"/>
    </location>
</feature>
<evidence type="ECO:0000313" key="8">
    <source>
        <dbReference type="EMBL" id="OCL36981.1"/>
    </source>
</evidence>
<gene>
    <name evidence="8" type="ORF">BCR15_11975</name>
</gene>
<evidence type="ECO:0000313" key="9">
    <source>
        <dbReference type="Proteomes" id="UP000093501"/>
    </source>
</evidence>
<keyword evidence="2 7" id="KW-0812">Transmembrane</keyword>
<dbReference type="EMBL" id="MBQD01000003">
    <property type="protein sequence ID" value="OCL36981.1"/>
    <property type="molecule type" value="Genomic_DNA"/>
</dbReference>
<dbReference type="Proteomes" id="UP000093501">
    <property type="component" value="Unassembled WGS sequence"/>
</dbReference>
<proteinExistence type="predicted"/>
<feature type="transmembrane region" description="Helical" evidence="7">
    <location>
        <begin position="303"/>
        <end position="320"/>
    </location>
</feature>
<evidence type="ECO:0000256" key="3">
    <source>
        <dbReference type="ARBA" id="ARBA00022989"/>
    </source>
</evidence>
<sequence>MSNNDWVQQGTPRDDEWTAEQDDYGVPVEPAEWDDYASEQTVPVPPAPAQPEPVEEPADQIEEPAAATPVPEPAPTDPAGEPDAWDEEPASPEFQETAEDTTAAQEAEAGEQETLHERDETALDEPTQHHLPPVAPGTGAGVGPAAVPLAAGAAAGAAAMAGLYRGDTDPERTQVIDGAQHQRLADELAEEERLAEQLRADREARAQRLGLVATSEANAVREAPAARPRGVGHFGSFGLFVLRLVTASILGVVGYQILSDVDATAEFIGRTLIPEPVTVAWSVGFGLAAMAVLLVIGLAVRVVGVLLAIVAGCSLAFIRWGQFSPFVDGMEGFLGDLDLLLLAVGIVFLTLGGGRWGIDGAFAKARQNAREARV</sequence>
<reference evidence="9" key="1">
    <citation type="submission" date="2016-07" db="EMBL/GenBank/DDBJ databases">
        <authorList>
            <person name="Florea S."/>
            <person name="Webb J.S."/>
            <person name="Jaromczyk J."/>
            <person name="Schardl C.L."/>
        </authorList>
    </citation>
    <scope>NUCLEOTIDE SEQUENCE [LARGE SCALE GENOMIC DNA]</scope>
    <source>
        <strain evidence="9">IPBSL-7</strain>
    </source>
</reference>
<dbReference type="Pfam" id="PF07681">
    <property type="entry name" value="DoxX"/>
    <property type="match status" value="1"/>
</dbReference>
<dbReference type="InterPro" id="IPR032808">
    <property type="entry name" value="DoxX"/>
</dbReference>
<keyword evidence="4 7" id="KW-0472">Membrane</keyword>
<evidence type="ECO:0000256" key="6">
    <source>
        <dbReference type="SAM" id="MobiDB-lite"/>
    </source>
</evidence>
<keyword evidence="3 7" id="KW-1133">Transmembrane helix</keyword>
<evidence type="ECO:0000256" key="2">
    <source>
        <dbReference type="ARBA" id="ARBA00022692"/>
    </source>
</evidence>
<keyword evidence="5" id="KW-0175">Coiled coil</keyword>
<dbReference type="RefSeq" id="WP_068749644.1">
    <property type="nucleotide sequence ID" value="NZ_MBQD01000003.1"/>
</dbReference>
<feature type="transmembrane region" description="Helical" evidence="7">
    <location>
        <begin position="278"/>
        <end position="296"/>
    </location>
</feature>
<feature type="region of interest" description="Disordered" evidence="6">
    <location>
        <begin position="1"/>
        <end position="140"/>
    </location>
</feature>
<evidence type="ECO:0000256" key="5">
    <source>
        <dbReference type="SAM" id="Coils"/>
    </source>
</evidence>
<comment type="caution">
    <text evidence="8">The sequence shown here is derived from an EMBL/GenBank/DDBJ whole genome shotgun (WGS) entry which is preliminary data.</text>
</comment>